<reference evidence="2" key="1">
    <citation type="submission" date="2023-03" db="EMBL/GenBank/DDBJ databases">
        <title>Massive genome expansion in bonnet fungi (Mycena s.s.) driven by repeated elements and novel gene families across ecological guilds.</title>
        <authorList>
            <consortium name="Lawrence Berkeley National Laboratory"/>
            <person name="Harder C.B."/>
            <person name="Miyauchi S."/>
            <person name="Viragh M."/>
            <person name="Kuo A."/>
            <person name="Thoen E."/>
            <person name="Andreopoulos B."/>
            <person name="Lu D."/>
            <person name="Skrede I."/>
            <person name="Drula E."/>
            <person name="Henrissat B."/>
            <person name="Morin E."/>
            <person name="Kohler A."/>
            <person name="Barry K."/>
            <person name="LaButti K."/>
            <person name="Morin E."/>
            <person name="Salamov A."/>
            <person name="Lipzen A."/>
            <person name="Mereny Z."/>
            <person name="Hegedus B."/>
            <person name="Baldrian P."/>
            <person name="Stursova M."/>
            <person name="Weitz H."/>
            <person name="Taylor A."/>
            <person name="Grigoriev I.V."/>
            <person name="Nagy L.G."/>
            <person name="Martin F."/>
            <person name="Kauserud H."/>
        </authorList>
    </citation>
    <scope>NUCLEOTIDE SEQUENCE</scope>
    <source>
        <strain evidence="2">CBHHK182m</strain>
    </source>
</reference>
<feature type="compositionally biased region" description="Low complexity" evidence="1">
    <location>
        <begin position="117"/>
        <end position="128"/>
    </location>
</feature>
<evidence type="ECO:0000256" key="1">
    <source>
        <dbReference type="SAM" id="MobiDB-lite"/>
    </source>
</evidence>
<feature type="region of interest" description="Disordered" evidence="1">
    <location>
        <begin position="491"/>
        <end position="510"/>
    </location>
</feature>
<feature type="compositionally biased region" description="Acidic residues" evidence="1">
    <location>
        <begin position="74"/>
        <end position="83"/>
    </location>
</feature>
<feature type="region of interest" description="Disordered" evidence="1">
    <location>
        <begin position="176"/>
        <end position="215"/>
    </location>
</feature>
<feature type="compositionally biased region" description="Low complexity" evidence="1">
    <location>
        <begin position="381"/>
        <end position="396"/>
    </location>
</feature>
<organism evidence="2 3">
    <name type="scientific">Mycena metata</name>
    <dbReference type="NCBI Taxonomy" id="1033252"/>
    <lineage>
        <taxon>Eukaryota</taxon>
        <taxon>Fungi</taxon>
        <taxon>Dikarya</taxon>
        <taxon>Basidiomycota</taxon>
        <taxon>Agaricomycotina</taxon>
        <taxon>Agaricomycetes</taxon>
        <taxon>Agaricomycetidae</taxon>
        <taxon>Agaricales</taxon>
        <taxon>Marasmiineae</taxon>
        <taxon>Mycenaceae</taxon>
        <taxon>Mycena</taxon>
    </lineage>
</organism>
<proteinExistence type="predicted"/>
<feature type="region of interest" description="Disordered" evidence="1">
    <location>
        <begin position="267"/>
        <end position="403"/>
    </location>
</feature>
<feature type="compositionally biased region" description="Polar residues" evidence="1">
    <location>
        <begin position="350"/>
        <end position="380"/>
    </location>
</feature>
<accession>A0AAD7NP84</accession>
<feature type="compositionally biased region" description="Low complexity" evidence="1">
    <location>
        <begin position="273"/>
        <end position="286"/>
    </location>
</feature>
<sequence>MPEDVFLTSPRKPPAHRRSAVSLRSQPLSDDDPSANGGGGAGNGRFSLAHELAVAMMPEPSAGSKLLAEEFGIEFDEGAEGIDEPATHSQMQEGQPQIHVEDGEPEADAGPPPPPDFGGDPVFGDADANAFPGRGGMGGIAGGSPKRPEVDAMEVLAQDLESTDKFLGHLRRLDAVDSSSSSSGLPASSSFATSSSSSSSLPSTTPSGSSQPELERLASDVIRRINDTARDRETQVRELLEYEREFRRIAGEVGGQDVLGRLDAFPEEEAEEPSSFATSSSALESPTRLSMIQEADIERTPTKPARPPHLRAFSQDWETDPDADGARLGDAYAGDGEPETDPAFDGSMSMEDSQFSPPASPTTARGPSSSFSPTIPNTIPSSLSRSASGSLESSKGSGSGGPAAELASLRALTTSLVSSLTSISEHAQVNGAATAEAGRKIRALRNRLGGWRAEWEGAERSRGRIDRWERGEGEASFNPSGVSTPAIGAGASEGGSVPGTPMRGSHAKRVDGRTVVAEHLRAFEVALAEAAVKTQAIMAGA</sequence>
<evidence type="ECO:0000313" key="3">
    <source>
        <dbReference type="Proteomes" id="UP001215598"/>
    </source>
</evidence>
<feature type="region of interest" description="Disordered" evidence="1">
    <location>
        <begin position="74"/>
        <end position="147"/>
    </location>
</feature>
<comment type="caution">
    <text evidence="2">The sequence shown here is derived from an EMBL/GenBank/DDBJ whole genome shotgun (WGS) entry which is preliminary data.</text>
</comment>
<keyword evidence="3" id="KW-1185">Reference proteome</keyword>
<protein>
    <submittedName>
        <fullName evidence="2">Uncharacterized protein</fullName>
    </submittedName>
</protein>
<feature type="region of interest" description="Disordered" evidence="1">
    <location>
        <begin position="1"/>
        <end position="45"/>
    </location>
</feature>
<gene>
    <name evidence="2" type="ORF">B0H16DRAFT_1882304</name>
</gene>
<feature type="compositionally biased region" description="Gly residues" evidence="1">
    <location>
        <begin position="133"/>
        <end position="142"/>
    </location>
</feature>
<evidence type="ECO:0000313" key="2">
    <source>
        <dbReference type="EMBL" id="KAJ7768461.1"/>
    </source>
</evidence>
<dbReference type="AlphaFoldDB" id="A0AAD7NP84"/>
<feature type="compositionally biased region" description="Low complexity" evidence="1">
    <location>
        <begin position="178"/>
        <end position="210"/>
    </location>
</feature>
<dbReference type="EMBL" id="JARKIB010000020">
    <property type="protein sequence ID" value="KAJ7768461.1"/>
    <property type="molecule type" value="Genomic_DNA"/>
</dbReference>
<dbReference type="Proteomes" id="UP001215598">
    <property type="component" value="Unassembled WGS sequence"/>
</dbReference>
<name>A0AAD7NP84_9AGAR</name>